<evidence type="ECO:0000313" key="5">
    <source>
        <dbReference type="Proteomes" id="UP001107961"/>
    </source>
</evidence>
<dbReference type="SUPFAM" id="SSF46689">
    <property type="entry name" value="Homeodomain-like"/>
    <property type="match status" value="1"/>
</dbReference>
<sequence length="312" mass="33863">MNLGLLLYPGCLPTGLFAASDLLLAANLRLGRELFRFQWLSPDGRPVACANGPALPAEPLGDARLDALLIPGAWRDADHVPAPGDDALAAALASLDHDVRLLSYCTGVCLVAAAGKLDDHPATTTWWLASVAGKHWPKVHWKLTETAVHGPRHATASGVNGHLPLTMRLIEEYGGTAVAEDIHAAMVLPRPGRHHTPFQTLTALLQQSPLIRRLVHWVEATPATDLTLPRAAAHLHLTERTLARRLKTETGDSAAHLIRLIKFNQVSDRLLTSTDPVGRISDLLGFADDTTLRRGFKRLTGLTPAAYRRRYG</sequence>
<accession>A0A9Q3W4F9</accession>
<dbReference type="Proteomes" id="UP001107961">
    <property type="component" value="Unassembled WGS sequence"/>
</dbReference>
<evidence type="ECO:0000313" key="4">
    <source>
        <dbReference type="EMBL" id="MCE7509028.1"/>
    </source>
</evidence>
<dbReference type="InterPro" id="IPR029062">
    <property type="entry name" value="Class_I_gatase-like"/>
</dbReference>
<dbReference type="PANTHER" id="PTHR43130">
    <property type="entry name" value="ARAC-FAMILY TRANSCRIPTIONAL REGULATOR"/>
    <property type="match status" value="1"/>
</dbReference>
<keyword evidence="2" id="KW-0804">Transcription</keyword>
<keyword evidence="1" id="KW-0805">Transcription regulation</keyword>
<dbReference type="RefSeq" id="WP_063141858.1">
    <property type="nucleotide sequence ID" value="NZ_CBDDTQ010000001.1"/>
</dbReference>
<dbReference type="PANTHER" id="PTHR43130:SF11">
    <property type="entry name" value="TRANSCRIPTIONAL REGULATORY PROTEIN"/>
    <property type="match status" value="1"/>
</dbReference>
<dbReference type="InterPro" id="IPR052158">
    <property type="entry name" value="INH-QAR"/>
</dbReference>
<protein>
    <submittedName>
        <fullName evidence="4">Helix-turn-helix domain-containing protein</fullName>
    </submittedName>
</protein>
<dbReference type="Gene3D" id="3.40.50.880">
    <property type="match status" value="1"/>
</dbReference>
<organism evidence="4 5">
    <name type="scientific">Alloalcanivorax xenomutans</name>
    <dbReference type="NCBI Taxonomy" id="1094342"/>
    <lineage>
        <taxon>Bacteria</taxon>
        <taxon>Pseudomonadati</taxon>
        <taxon>Pseudomonadota</taxon>
        <taxon>Gammaproteobacteria</taxon>
        <taxon>Oceanospirillales</taxon>
        <taxon>Alcanivoracaceae</taxon>
        <taxon>Alloalcanivorax</taxon>
    </lineage>
</organism>
<keyword evidence="5" id="KW-1185">Reference proteome</keyword>
<dbReference type="GO" id="GO:0003700">
    <property type="term" value="F:DNA-binding transcription factor activity"/>
    <property type="evidence" value="ECO:0007669"/>
    <property type="project" value="InterPro"/>
</dbReference>
<dbReference type="PROSITE" id="PS01124">
    <property type="entry name" value="HTH_ARAC_FAMILY_2"/>
    <property type="match status" value="1"/>
</dbReference>
<dbReference type="Pfam" id="PF12833">
    <property type="entry name" value="HTH_18"/>
    <property type="match status" value="1"/>
</dbReference>
<evidence type="ECO:0000259" key="3">
    <source>
        <dbReference type="PROSITE" id="PS01124"/>
    </source>
</evidence>
<dbReference type="InterPro" id="IPR009057">
    <property type="entry name" value="Homeodomain-like_sf"/>
</dbReference>
<reference evidence="4" key="1">
    <citation type="submission" date="2022-01" db="EMBL/GenBank/DDBJ databases">
        <authorList>
            <person name="Karlyshev A.V."/>
            <person name="Jaspars M."/>
        </authorList>
    </citation>
    <scope>NUCLEOTIDE SEQUENCE</scope>
    <source>
        <strain evidence="4">AGSA3-2</strain>
    </source>
</reference>
<dbReference type="AlphaFoldDB" id="A0A9Q3W4F9"/>
<evidence type="ECO:0000256" key="1">
    <source>
        <dbReference type="ARBA" id="ARBA00023015"/>
    </source>
</evidence>
<name>A0A9Q3W4F9_9GAMM</name>
<dbReference type="SUPFAM" id="SSF52317">
    <property type="entry name" value="Class I glutamine amidotransferase-like"/>
    <property type="match status" value="1"/>
</dbReference>
<dbReference type="Gene3D" id="1.10.10.60">
    <property type="entry name" value="Homeodomain-like"/>
    <property type="match status" value="1"/>
</dbReference>
<dbReference type="EMBL" id="JAJVKT010000011">
    <property type="protein sequence ID" value="MCE7509028.1"/>
    <property type="molecule type" value="Genomic_DNA"/>
</dbReference>
<dbReference type="InterPro" id="IPR018060">
    <property type="entry name" value="HTH_AraC"/>
</dbReference>
<gene>
    <name evidence="4" type="ORF">LZG35_10305</name>
</gene>
<dbReference type="SMART" id="SM00342">
    <property type="entry name" value="HTH_ARAC"/>
    <property type="match status" value="1"/>
</dbReference>
<evidence type="ECO:0000256" key="2">
    <source>
        <dbReference type="ARBA" id="ARBA00023163"/>
    </source>
</evidence>
<dbReference type="GO" id="GO:0043565">
    <property type="term" value="F:sequence-specific DNA binding"/>
    <property type="evidence" value="ECO:0007669"/>
    <property type="project" value="InterPro"/>
</dbReference>
<proteinExistence type="predicted"/>
<comment type="caution">
    <text evidence="4">The sequence shown here is derived from an EMBL/GenBank/DDBJ whole genome shotgun (WGS) entry which is preliminary data.</text>
</comment>
<feature type="domain" description="HTH araC/xylS-type" evidence="3">
    <location>
        <begin position="212"/>
        <end position="310"/>
    </location>
</feature>